<evidence type="ECO:0000313" key="2">
    <source>
        <dbReference type="Proteomes" id="UP000887569"/>
    </source>
</evidence>
<accession>A0A915CEH3</accession>
<organism evidence="2 3">
    <name type="scientific">Parascaris univalens</name>
    <name type="common">Nematode worm</name>
    <dbReference type="NCBI Taxonomy" id="6257"/>
    <lineage>
        <taxon>Eukaryota</taxon>
        <taxon>Metazoa</taxon>
        <taxon>Ecdysozoa</taxon>
        <taxon>Nematoda</taxon>
        <taxon>Chromadorea</taxon>
        <taxon>Rhabditida</taxon>
        <taxon>Spirurina</taxon>
        <taxon>Ascaridomorpha</taxon>
        <taxon>Ascaridoidea</taxon>
        <taxon>Ascarididae</taxon>
        <taxon>Parascaris</taxon>
    </lineage>
</organism>
<dbReference type="AlphaFoldDB" id="A0A915CEH3"/>
<keyword evidence="1" id="KW-0472">Membrane</keyword>
<evidence type="ECO:0000313" key="3">
    <source>
        <dbReference type="WBParaSite" id="PgR133_g010_t01"/>
    </source>
</evidence>
<proteinExistence type="predicted"/>
<keyword evidence="1" id="KW-0812">Transmembrane</keyword>
<dbReference type="Proteomes" id="UP000887569">
    <property type="component" value="Unplaced"/>
</dbReference>
<sequence length="100" mass="11671">RCLNTRIYQRKRLQQIYFPTWRSHQKVLDKPNKCVVILKVTFPPSRIREVVVPVIAFATVIKSFCILQQLFYPPMTCPSERCYNAVEGGNLPLIVAMFQN</sequence>
<reference evidence="3" key="1">
    <citation type="submission" date="2022-11" db="UniProtKB">
        <authorList>
            <consortium name="WormBaseParasite"/>
        </authorList>
    </citation>
    <scope>IDENTIFICATION</scope>
</reference>
<feature type="transmembrane region" description="Helical" evidence="1">
    <location>
        <begin position="50"/>
        <end position="72"/>
    </location>
</feature>
<keyword evidence="1" id="KW-1133">Transmembrane helix</keyword>
<dbReference type="WBParaSite" id="PgR133_g010_t01">
    <property type="protein sequence ID" value="PgR133_g010_t01"/>
    <property type="gene ID" value="PgR133_g010"/>
</dbReference>
<name>A0A915CEH3_PARUN</name>
<evidence type="ECO:0000256" key="1">
    <source>
        <dbReference type="SAM" id="Phobius"/>
    </source>
</evidence>
<protein>
    <submittedName>
        <fullName evidence="3">Uncharacterized protein</fullName>
    </submittedName>
</protein>
<keyword evidence="2" id="KW-1185">Reference proteome</keyword>